<accession>A0AAV5AAY2</accession>
<dbReference type="Proteomes" id="UP001050691">
    <property type="component" value="Unassembled WGS sequence"/>
</dbReference>
<feature type="domain" description="Polysaccharide lyase 14" evidence="1">
    <location>
        <begin position="83"/>
        <end position="247"/>
    </location>
</feature>
<sequence>MEDEVCDIPVPSHSLADLFPVPVQYAWTTSQLHLQSGSPDKILVKKTRKDLAKVNVERLDDSHLGVHHVSVGTTHNRFQLADGTRVWEAFYVNGSYTPSGPIRGGFGLYLGGPKGKWKQFVDQHAQITMSYAVYFEDGFDFVKGGKLPGLFGGEGAKALKCSGGRQDERCSCFNLRLMWRAQGKGELYAYLPIMDSNKERLLQVPGSHANPDYGISVGRGSFNFTPGVWTTITQRIKVNDVEHDNGSTPEWATPKDQRAWFTAISGGVVVE</sequence>
<dbReference type="PANTHER" id="PTHR40124:SF1">
    <property type="entry name" value="DISAGGREGATASE RELATED REPEAT PROTEIN"/>
    <property type="match status" value="1"/>
</dbReference>
<proteinExistence type="predicted"/>
<dbReference type="AlphaFoldDB" id="A0AAV5AAY2"/>
<comment type="caution">
    <text evidence="2">The sequence shown here is derived from an EMBL/GenBank/DDBJ whole genome shotgun (WGS) entry which is preliminary data.</text>
</comment>
<dbReference type="EMBL" id="BPWL01000007">
    <property type="protein sequence ID" value="GJJ11774.1"/>
    <property type="molecule type" value="Genomic_DNA"/>
</dbReference>
<organism evidence="2 3">
    <name type="scientific">Clathrus columnatus</name>
    <dbReference type="NCBI Taxonomy" id="1419009"/>
    <lineage>
        <taxon>Eukaryota</taxon>
        <taxon>Fungi</taxon>
        <taxon>Dikarya</taxon>
        <taxon>Basidiomycota</taxon>
        <taxon>Agaricomycotina</taxon>
        <taxon>Agaricomycetes</taxon>
        <taxon>Phallomycetidae</taxon>
        <taxon>Phallales</taxon>
        <taxon>Clathraceae</taxon>
        <taxon>Clathrus</taxon>
    </lineage>
</organism>
<evidence type="ECO:0000313" key="3">
    <source>
        <dbReference type="Proteomes" id="UP001050691"/>
    </source>
</evidence>
<dbReference type="InterPro" id="IPR048958">
    <property type="entry name" value="Polysacc_lyase_14"/>
</dbReference>
<name>A0AAV5AAY2_9AGAM</name>
<evidence type="ECO:0000259" key="1">
    <source>
        <dbReference type="Pfam" id="PF21294"/>
    </source>
</evidence>
<gene>
    <name evidence="2" type="ORF">Clacol_006012</name>
</gene>
<protein>
    <recommendedName>
        <fullName evidence="1">Polysaccharide lyase 14 domain-containing protein</fullName>
    </recommendedName>
</protein>
<dbReference type="Pfam" id="PF21294">
    <property type="entry name" value="Polysacc_lyase_14"/>
    <property type="match status" value="1"/>
</dbReference>
<keyword evidence="3" id="KW-1185">Reference proteome</keyword>
<reference evidence="2" key="1">
    <citation type="submission" date="2021-10" db="EMBL/GenBank/DDBJ databases">
        <title>De novo Genome Assembly of Clathrus columnatus (Basidiomycota, Fungi) Using Illumina and Nanopore Sequence Data.</title>
        <authorList>
            <person name="Ogiso-Tanaka E."/>
            <person name="Itagaki H."/>
            <person name="Hosoya T."/>
            <person name="Hosaka K."/>
        </authorList>
    </citation>
    <scope>NUCLEOTIDE SEQUENCE</scope>
    <source>
        <strain evidence="2">MO-923</strain>
    </source>
</reference>
<dbReference type="Gene3D" id="2.60.120.200">
    <property type="match status" value="1"/>
</dbReference>
<evidence type="ECO:0000313" key="2">
    <source>
        <dbReference type="EMBL" id="GJJ11774.1"/>
    </source>
</evidence>
<dbReference type="PANTHER" id="PTHR40124">
    <property type="match status" value="1"/>
</dbReference>